<evidence type="ECO:0000313" key="5">
    <source>
        <dbReference type="Proteomes" id="UP000291343"/>
    </source>
</evidence>
<evidence type="ECO:0000256" key="2">
    <source>
        <dbReference type="ARBA" id="ARBA00018874"/>
    </source>
</evidence>
<dbReference type="Pfam" id="PF07855">
    <property type="entry name" value="ATG101"/>
    <property type="match status" value="1"/>
</dbReference>
<evidence type="ECO:0000256" key="3">
    <source>
        <dbReference type="ARBA" id="ARBA00023006"/>
    </source>
</evidence>
<dbReference type="PANTHER" id="PTHR13292:SF0">
    <property type="entry name" value="AUTOPHAGY-RELATED PROTEIN 101"/>
    <property type="match status" value="1"/>
</dbReference>
<protein>
    <recommendedName>
        <fullName evidence="2">Autophagy-related protein 101</fullName>
    </recommendedName>
</protein>
<dbReference type="GO" id="GO:0000045">
    <property type="term" value="P:autophagosome assembly"/>
    <property type="evidence" value="ECO:0007669"/>
    <property type="project" value="TreeGrafter"/>
</dbReference>
<dbReference type="InterPro" id="IPR012445">
    <property type="entry name" value="ATG101"/>
</dbReference>
<gene>
    <name evidence="4" type="ORF">LSTR_LSTR001449</name>
</gene>
<accession>A0A482XA13</accession>
<dbReference type="Proteomes" id="UP000291343">
    <property type="component" value="Unassembled WGS sequence"/>
</dbReference>
<dbReference type="EMBL" id="QKKF02014716">
    <property type="protein sequence ID" value="RZF42654.1"/>
    <property type="molecule type" value="Genomic_DNA"/>
</dbReference>
<keyword evidence="5" id="KW-1185">Reference proteome</keyword>
<evidence type="ECO:0000256" key="1">
    <source>
        <dbReference type="ARBA" id="ARBA00007130"/>
    </source>
</evidence>
<dbReference type="SMR" id="A0A482XA13"/>
<dbReference type="GO" id="GO:0019901">
    <property type="term" value="F:protein kinase binding"/>
    <property type="evidence" value="ECO:0007669"/>
    <property type="project" value="TreeGrafter"/>
</dbReference>
<dbReference type="GO" id="GO:1990316">
    <property type="term" value="C:Atg1/ULK1 kinase complex"/>
    <property type="evidence" value="ECO:0007669"/>
    <property type="project" value="TreeGrafter"/>
</dbReference>
<dbReference type="InParanoid" id="A0A482XA13"/>
<name>A0A482XA13_LAOST</name>
<reference evidence="4 5" key="1">
    <citation type="journal article" date="2017" name="Gigascience">
        <title>Genome sequence of the small brown planthopper, Laodelphax striatellus.</title>
        <authorList>
            <person name="Zhu J."/>
            <person name="Jiang F."/>
            <person name="Wang X."/>
            <person name="Yang P."/>
            <person name="Bao Y."/>
            <person name="Zhao W."/>
            <person name="Wang W."/>
            <person name="Lu H."/>
            <person name="Wang Q."/>
            <person name="Cui N."/>
            <person name="Li J."/>
            <person name="Chen X."/>
            <person name="Luo L."/>
            <person name="Yu J."/>
            <person name="Kang L."/>
            <person name="Cui F."/>
        </authorList>
    </citation>
    <scope>NUCLEOTIDE SEQUENCE [LARGE SCALE GENOMIC DNA]</scope>
    <source>
        <strain evidence="4">Lst14</strain>
    </source>
</reference>
<dbReference type="STRING" id="195883.A0A482XA13"/>
<dbReference type="PANTHER" id="PTHR13292">
    <property type="entry name" value="AUTOPHAGY-RELATED PROTEIN 101"/>
    <property type="match status" value="1"/>
</dbReference>
<dbReference type="GO" id="GO:0000407">
    <property type="term" value="C:phagophore assembly site"/>
    <property type="evidence" value="ECO:0007669"/>
    <property type="project" value="TreeGrafter"/>
</dbReference>
<evidence type="ECO:0000313" key="4">
    <source>
        <dbReference type="EMBL" id="RZF42654.1"/>
    </source>
</evidence>
<comment type="similarity">
    <text evidence="1">Belongs to the ATG101 family.</text>
</comment>
<organism evidence="4 5">
    <name type="scientific">Laodelphax striatellus</name>
    <name type="common">Small brown planthopper</name>
    <name type="synonym">Delphax striatella</name>
    <dbReference type="NCBI Taxonomy" id="195883"/>
    <lineage>
        <taxon>Eukaryota</taxon>
        <taxon>Metazoa</taxon>
        <taxon>Ecdysozoa</taxon>
        <taxon>Arthropoda</taxon>
        <taxon>Hexapoda</taxon>
        <taxon>Insecta</taxon>
        <taxon>Pterygota</taxon>
        <taxon>Neoptera</taxon>
        <taxon>Paraneoptera</taxon>
        <taxon>Hemiptera</taxon>
        <taxon>Auchenorrhyncha</taxon>
        <taxon>Fulgoroidea</taxon>
        <taxon>Delphacidae</taxon>
        <taxon>Criomorphinae</taxon>
        <taxon>Laodelphax</taxon>
    </lineage>
</organism>
<proteinExistence type="inferred from homology"/>
<comment type="caution">
    <text evidence="4">The sequence shown here is derived from an EMBL/GenBank/DDBJ whole genome shotgun (WGS) entry which is preliminary data.</text>
</comment>
<dbReference type="AlphaFoldDB" id="A0A482XA13"/>
<sequence length="221" mass="25658">MNAQLETIDIQVCGSQIMESVSSIFHTILLNRSMGKFSFNEDGTKSVGTVGYRDIDCNFVDLTYVACSSDVLDEHIRSPIRDFSEQLRSCCDMTSNPSGQISLHFYQKRKSRWKSTSVPWEIWNLDVELIKLNNQFEIEIHREQISQVLSDKLFIVIEALDKHIYTPDNVSLENLDTVFETSFPDIQPYLFEIVYVTPNNNTFFNNTKQQIYDFIHKSVFL</sequence>
<keyword evidence="3" id="KW-0072">Autophagy</keyword>